<gene>
    <name evidence="1" type="ORF">S12H4_58258</name>
</gene>
<dbReference type="SUPFAM" id="SSF110296">
    <property type="entry name" value="Oligoxyloglucan reducing end-specific cellobiohydrolase"/>
    <property type="match status" value="1"/>
</dbReference>
<reference evidence="1" key="1">
    <citation type="journal article" date="2014" name="Front. Microbiol.">
        <title>High frequency of phylogenetically diverse reductive dehalogenase-homologous genes in deep subseafloor sedimentary metagenomes.</title>
        <authorList>
            <person name="Kawai M."/>
            <person name="Futagami T."/>
            <person name="Toyoda A."/>
            <person name="Takaki Y."/>
            <person name="Nishi S."/>
            <person name="Hori S."/>
            <person name="Arai W."/>
            <person name="Tsubouchi T."/>
            <person name="Morono Y."/>
            <person name="Uchiyama I."/>
            <person name="Ito T."/>
            <person name="Fujiyama A."/>
            <person name="Inagaki F."/>
            <person name="Takami H."/>
        </authorList>
    </citation>
    <scope>NUCLEOTIDE SEQUENCE</scope>
    <source>
        <strain evidence="1">Expedition CK06-06</strain>
    </source>
</reference>
<organism evidence="1">
    <name type="scientific">marine sediment metagenome</name>
    <dbReference type="NCBI Taxonomy" id="412755"/>
    <lineage>
        <taxon>unclassified sequences</taxon>
        <taxon>metagenomes</taxon>
        <taxon>ecological metagenomes</taxon>
    </lineage>
</organism>
<sequence>HWSGLDLPVTDNRVTYIVIDPTDPNVIYCAGFDAYITDNLSDAHLGIAKSIDGGTSWIRINNGLASINSPSIAIDPNNSTTLYAGVWTDQGAISYKSTDAGASWVQFPQNVNVDNLSYIRVSPFVYM</sequence>
<protein>
    <recommendedName>
        <fullName evidence="2">Sortilin N-terminal domain-containing protein</fullName>
    </recommendedName>
</protein>
<proteinExistence type="predicted"/>
<dbReference type="AlphaFoldDB" id="X1VP82"/>
<dbReference type="EMBL" id="BARW01037805">
    <property type="protein sequence ID" value="GAJ18256.1"/>
    <property type="molecule type" value="Genomic_DNA"/>
</dbReference>
<feature type="non-terminal residue" evidence="1">
    <location>
        <position position="1"/>
    </location>
</feature>
<evidence type="ECO:0008006" key="2">
    <source>
        <dbReference type="Google" id="ProtNLM"/>
    </source>
</evidence>
<accession>X1VP82</accession>
<evidence type="ECO:0000313" key="1">
    <source>
        <dbReference type="EMBL" id="GAJ18256.1"/>
    </source>
</evidence>
<name>X1VP82_9ZZZZ</name>
<dbReference type="InterPro" id="IPR015943">
    <property type="entry name" value="WD40/YVTN_repeat-like_dom_sf"/>
</dbReference>
<dbReference type="Gene3D" id="2.130.10.10">
    <property type="entry name" value="YVTN repeat-like/Quinoprotein amine dehydrogenase"/>
    <property type="match status" value="1"/>
</dbReference>
<comment type="caution">
    <text evidence="1">The sequence shown here is derived from an EMBL/GenBank/DDBJ whole genome shotgun (WGS) entry which is preliminary data.</text>
</comment>